<accession>A0A2S1WBW6</accession>
<feature type="domain" description="Cytochrome oxidase subunit II transmembrane region profile" evidence="18">
    <location>
        <begin position="15"/>
        <end position="111"/>
    </location>
</feature>
<dbReference type="EMBL" id="MH252535">
    <property type="protein sequence ID" value="AWJ64002.1"/>
    <property type="molecule type" value="Genomic_DNA"/>
</dbReference>
<dbReference type="RefSeq" id="YP_009493207.1">
    <property type="nucleotide sequence ID" value="NC_037938.1"/>
</dbReference>
<dbReference type="InterPro" id="IPR008972">
    <property type="entry name" value="Cupredoxin"/>
</dbReference>
<evidence type="ECO:0000313" key="19">
    <source>
        <dbReference type="EMBL" id="AWJ64002.1"/>
    </source>
</evidence>
<evidence type="ECO:0000256" key="2">
    <source>
        <dbReference type="ARBA" id="ARBA00007866"/>
    </source>
</evidence>
<dbReference type="InterPro" id="IPR036257">
    <property type="entry name" value="Cyt_c_oxidase_su2_TM_sf"/>
</dbReference>
<dbReference type="GO" id="GO:0045277">
    <property type="term" value="C:respiratory chain complex IV"/>
    <property type="evidence" value="ECO:0007669"/>
    <property type="project" value="UniProtKB-ARBA"/>
</dbReference>
<dbReference type="InterPro" id="IPR034210">
    <property type="entry name" value="CcO_II_C"/>
</dbReference>
<dbReference type="SMR" id="A0A2S1WBW6"/>
<evidence type="ECO:0000256" key="8">
    <source>
        <dbReference type="ARBA" id="ARBA00022967"/>
    </source>
</evidence>
<keyword evidence="4 15" id="KW-0813">Transport</keyword>
<dbReference type="GO" id="GO:0005743">
    <property type="term" value="C:mitochondrial inner membrane"/>
    <property type="evidence" value="ECO:0007669"/>
    <property type="project" value="UniProtKB-SubCell"/>
</dbReference>
<keyword evidence="11 15" id="KW-0186">Copper</keyword>
<dbReference type="Pfam" id="PF02790">
    <property type="entry name" value="COX2_TM"/>
    <property type="match status" value="1"/>
</dbReference>
<feature type="transmembrane region" description="Helical" evidence="16">
    <location>
        <begin position="83"/>
        <end position="105"/>
    </location>
</feature>
<keyword evidence="6 15" id="KW-0812">Transmembrane</keyword>
<dbReference type="Pfam" id="PF00116">
    <property type="entry name" value="COX2"/>
    <property type="match status" value="1"/>
</dbReference>
<geneLocation type="mitochondrion" evidence="19"/>
<dbReference type="PANTHER" id="PTHR22888">
    <property type="entry name" value="CYTOCHROME C OXIDASE, SUBUNIT II"/>
    <property type="match status" value="1"/>
</dbReference>
<evidence type="ECO:0000256" key="14">
    <source>
        <dbReference type="ARBA" id="ARBA00049512"/>
    </source>
</evidence>
<keyword evidence="13 15" id="KW-0472">Membrane</keyword>
<dbReference type="SUPFAM" id="SSF49503">
    <property type="entry name" value="Cupredoxins"/>
    <property type="match status" value="1"/>
</dbReference>
<dbReference type="PROSITE" id="PS50999">
    <property type="entry name" value="COX2_TM"/>
    <property type="match status" value="1"/>
</dbReference>
<dbReference type="NCBIfam" id="TIGR02866">
    <property type="entry name" value="CoxB"/>
    <property type="match status" value="1"/>
</dbReference>
<dbReference type="InterPro" id="IPR011759">
    <property type="entry name" value="Cyt_c_oxidase_su2_TM_dom"/>
</dbReference>
<name>A0A2S1WBW6_9APHY</name>
<dbReference type="InterPro" id="IPR001505">
    <property type="entry name" value="Copper_CuA"/>
</dbReference>
<keyword evidence="10 16" id="KW-1133">Transmembrane helix</keyword>
<keyword evidence="7 15" id="KW-0479">Metal-binding</keyword>
<dbReference type="CDD" id="cd13912">
    <property type="entry name" value="CcO_II_C"/>
    <property type="match status" value="1"/>
</dbReference>
<evidence type="ECO:0000256" key="11">
    <source>
        <dbReference type="ARBA" id="ARBA00023008"/>
    </source>
</evidence>
<comment type="function">
    <text evidence="15">Component of the cytochrome c oxidase, the last enzyme in the mitochondrial electron transport chain which drives oxidative phosphorylation. The respiratory chain contains 3 multisubunit complexes succinate dehydrogenase (complex II, CII), ubiquinol-cytochrome c oxidoreductase (cytochrome b-c1 complex, complex III, CIII) and cytochrome c oxidase (complex IV, CIV), that cooperate to transfer electrons derived from NADH and succinate to molecular oxygen, creating an electrochemical gradient over the inner membrane that drives transmembrane transport and the ATP synthase. Cytochrome c oxidase is the component of the respiratory chain that catalyzes the reduction of oxygen to water. Electrons originating from reduced cytochrome c in the intermembrane space (IMS) are transferred via the dinuclear copper A center (CU(A)) of subunit 2 and heme A of subunit 1 to the active site in subunit 1, a binuclear center (BNC) formed by heme A3 and copper B (CU(B)). The BNC reduces molecular oxygen to 2 water molecules using 4 electrons from cytochrome c in the IMS and 4 protons from the mitochondrial matrix.</text>
</comment>
<dbReference type="PRINTS" id="PR01166">
    <property type="entry name" value="CYCOXIDASEII"/>
</dbReference>
<comment type="subcellular location">
    <subcellularLocation>
        <location evidence="1 15">Mitochondrion inner membrane</location>
        <topology evidence="1 15">Multi-pass membrane protein</topology>
    </subcellularLocation>
</comment>
<keyword evidence="9 15" id="KW-0249">Electron transport</keyword>
<keyword evidence="12 15" id="KW-0496">Mitochondrion</keyword>
<organism evidence="19">
    <name type="scientific">Ganoderma calidophilum</name>
    <dbReference type="NCBI Taxonomy" id="2026244"/>
    <lineage>
        <taxon>Eukaryota</taxon>
        <taxon>Fungi</taxon>
        <taxon>Dikarya</taxon>
        <taxon>Basidiomycota</taxon>
        <taxon>Agaricomycotina</taxon>
        <taxon>Agaricomycetes</taxon>
        <taxon>Polyporales</taxon>
        <taxon>Polyporaceae</taxon>
        <taxon>Ganoderma</taxon>
    </lineage>
</organism>
<evidence type="ECO:0000256" key="5">
    <source>
        <dbReference type="ARBA" id="ARBA00022660"/>
    </source>
</evidence>
<evidence type="ECO:0000256" key="1">
    <source>
        <dbReference type="ARBA" id="ARBA00004448"/>
    </source>
</evidence>
<evidence type="ECO:0000259" key="18">
    <source>
        <dbReference type="PROSITE" id="PS50999"/>
    </source>
</evidence>
<dbReference type="SUPFAM" id="SSF81464">
    <property type="entry name" value="Cytochrome c oxidase subunit II-like, transmembrane region"/>
    <property type="match status" value="1"/>
</dbReference>
<dbReference type="GO" id="GO:0004129">
    <property type="term" value="F:cytochrome-c oxidase activity"/>
    <property type="evidence" value="ECO:0007669"/>
    <property type="project" value="UniProtKB-EC"/>
</dbReference>
<evidence type="ECO:0000256" key="4">
    <source>
        <dbReference type="ARBA" id="ARBA00022448"/>
    </source>
</evidence>
<dbReference type="GO" id="GO:0006123">
    <property type="term" value="P:mitochondrial electron transport, cytochrome c to oxygen"/>
    <property type="evidence" value="ECO:0007669"/>
    <property type="project" value="UniProtKB-ARBA"/>
</dbReference>
<evidence type="ECO:0000256" key="3">
    <source>
        <dbReference type="ARBA" id="ARBA00015946"/>
    </source>
</evidence>
<proteinExistence type="inferred from homology"/>
<reference evidence="19" key="1">
    <citation type="journal article" date="2019" name="Int. J. Biol. Macromol.">
        <title>The complete mitochondrial genomes of five important medicinal Ganoderma species: Features, evolution, and phylogeny.</title>
        <authorList>
            <person name="Li Q."/>
            <person name="Xiang D."/>
            <person name="Wan Y."/>
            <person name="Wu Q."/>
            <person name="Wu X."/>
            <person name="Ma C."/>
            <person name="Song Y."/>
            <person name="Zhao G."/>
            <person name="Huang W."/>
        </authorList>
    </citation>
    <scope>NUCLEOTIDE SEQUENCE</scope>
</reference>
<evidence type="ECO:0000256" key="15">
    <source>
        <dbReference type="RuleBase" id="RU000457"/>
    </source>
</evidence>
<dbReference type="Gene3D" id="2.60.40.420">
    <property type="entry name" value="Cupredoxins - blue copper proteins"/>
    <property type="match status" value="1"/>
</dbReference>
<dbReference type="FunFam" id="1.10.287.90:FF:000004">
    <property type="entry name" value="Cytochrome c oxidase subunit 2"/>
    <property type="match status" value="1"/>
</dbReference>
<keyword evidence="5 15" id="KW-0679">Respiratory chain</keyword>
<protein>
    <recommendedName>
        <fullName evidence="3 15">Cytochrome c oxidase subunit 2</fullName>
    </recommendedName>
</protein>
<feature type="domain" description="Cytochrome oxidase subunit II copper A binding" evidence="17">
    <location>
        <begin position="112"/>
        <end position="250"/>
    </location>
</feature>
<evidence type="ECO:0000256" key="9">
    <source>
        <dbReference type="ARBA" id="ARBA00022982"/>
    </source>
</evidence>
<dbReference type="GO" id="GO:0016491">
    <property type="term" value="F:oxidoreductase activity"/>
    <property type="evidence" value="ECO:0007669"/>
    <property type="project" value="InterPro"/>
</dbReference>
<dbReference type="PANTHER" id="PTHR22888:SF9">
    <property type="entry name" value="CYTOCHROME C OXIDASE SUBUNIT 2"/>
    <property type="match status" value="1"/>
</dbReference>
<dbReference type="Gene3D" id="1.10.287.90">
    <property type="match status" value="1"/>
</dbReference>
<feature type="transmembrane region" description="Helical" evidence="16">
    <location>
        <begin position="41"/>
        <end position="63"/>
    </location>
</feature>
<evidence type="ECO:0000256" key="7">
    <source>
        <dbReference type="ARBA" id="ARBA00022723"/>
    </source>
</evidence>
<evidence type="ECO:0000256" key="16">
    <source>
        <dbReference type="SAM" id="Phobius"/>
    </source>
</evidence>
<comment type="catalytic activity">
    <reaction evidence="14">
        <text>4 Fe(II)-[cytochrome c] + O2 + 8 H(+)(in) = 4 Fe(III)-[cytochrome c] + 2 H2O + 4 H(+)(out)</text>
        <dbReference type="Rhea" id="RHEA:11436"/>
        <dbReference type="Rhea" id="RHEA-COMP:10350"/>
        <dbReference type="Rhea" id="RHEA-COMP:14399"/>
        <dbReference type="ChEBI" id="CHEBI:15377"/>
        <dbReference type="ChEBI" id="CHEBI:15378"/>
        <dbReference type="ChEBI" id="CHEBI:15379"/>
        <dbReference type="ChEBI" id="CHEBI:29033"/>
        <dbReference type="ChEBI" id="CHEBI:29034"/>
        <dbReference type="EC" id="7.1.1.9"/>
    </reaction>
    <physiologicalReaction direction="left-to-right" evidence="14">
        <dbReference type="Rhea" id="RHEA:11437"/>
    </physiologicalReaction>
</comment>
<dbReference type="InterPro" id="IPR045187">
    <property type="entry name" value="CcO_II"/>
</dbReference>
<dbReference type="FunFam" id="2.60.40.420:FF:000001">
    <property type="entry name" value="Cytochrome c oxidase subunit 2"/>
    <property type="match status" value="1"/>
</dbReference>
<dbReference type="InterPro" id="IPR014222">
    <property type="entry name" value="Cyt_c_oxidase_su2"/>
</dbReference>
<gene>
    <name evidence="19" type="primary">cox2</name>
</gene>
<dbReference type="PROSITE" id="PS50857">
    <property type="entry name" value="COX2_CUA"/>
    <property type="match status" value="1"/>
</dbReference>
<sequence length="253" mass="28650">MLNFFSIFNTIYNDAPQPWQLGFQDSAAPGFTGIVELHNTIFFYLVVICVSVFWVIGSIMYYFNNNNSPIVHKYLNHGTLIELIWTITPAFILIAIAFPSFRLLYLLDEVISPTVTIKVVGHQWYWSYEYSDYINVSGESIEFDSYMIPDSDLELGQFRLLDVDNKVVVPTDTHIRLIVTGADVIHSFAVPSLGLKIDAVPGRLNQTSILAERTGTFYGQCSEICGVYHGFMPIAIEAVSIQDYLTWLDSFQA</sequence>
<comment type="similarity">
    <text evidence="2 15">Belongs to the cytochrome c oxidase subunit 2 family.</text>
</comment>
<dbReference type="GO" id="GO:0005507">
    <property type="term" value="F:copper ion binding"/>
    <property type="evidence" value="ECO:0007669"/>
    <property type="project" value="InterPro"/>
</dbReference>
<comment type="cofactor">
    <cofactor evidence="15">
        <name>Cu cation</name>
        <dbReference type="ChEBI" id="CHEBI:23378"/>
    </cofactor>
    <text evidence="15">Binds a copper A center.</text>
</comment>
<dbReference type="GeneID" id="36953414"/>
<dbReference type="PROSITE" id="PS00078">
    <property type="entry name" value="COX2"/>
    <property type="match status" value="1"/>
</dbReference>
<keyword evidence="15" id="KW-0999">Mitochondrion inner membrane</keyword>
<evidence type="ECO:0000256" key="10">
    <source>
        <dbReference type="ARBA" id="ARBA00022989"/>
    </source>
</evidence>
<dbReference type="AlphaFoldDB" id="A0A2S1WBW6"/>
<keyword evidence="8" id="KW-1278">Translocase</keyword>
<evidence type="ECO:0000256" key="12">
    <source>
        <dbReference type="ARBA" id="ARBA00023128"/>
    </source>
</evidence>
<evidence type="ECO:0000256" key="6">
    <source>
        <dbReference type="ARBA" id="ARBA00022692"/>
    </source>
</evidence>
<evidence type="ECO:0000259" key="17">
    <source>
        <dbReference type="PROSITE" id="PS50857"/>
    </source>
</evidence>
<dbReference type="InterPro" id="IPR002429">
    <property type="entry name" value="CcO_II-like_C"/>
</dbReference>
<evidence type="ECO:0000256" key="13">
    <source>
        <dbReference type="ARBA" id="ARBA00023136"/>
    </source>
</evidence>